<dbReference type="Ensembl" id="ENSEAST00005012972.1">
    <property type="protein sequence ID" value="ENSEASP00005011937.1"/>
    <property type="gene ID" value="ENSEASG00005008362.1"/>
</dbReference>
<name>A0A8C4LRM0_EQUAS</name>
<dbReference type="InterPro" id="IPR037138">
    <property type="entry name" value="His_deacetylse_dom_sf"/>
</dbReference>
<protein>
    <recommendedName>
        <fullName evidence="2">Histone deacetylase</fullName>
    </recommendedName>
</protein>
<dbReference type="Gene3D" id="3.40.800.20">
    <property type="entry name" value="Histone deacetylase domain"/>
    <property type="match status" value="1"/>
</dbReference>
<dbReference type="OMA" id="HRTLMTH"/>
<dbReference type="InterPro" id="IPR023696">
    <property type="entry name" value="Ureohydrolase_dom_sf"/>
</dbReference>
<evidence type="ECO:0008006" key="2">
    <source>
        <dbReference type="Google" id="ProtNLM"/>
    </source>
</evidence>
<evidence type="ECO:0000313" key="1">
    <source>
        <dbReference type="Ensembl" id="ENSEASP00005011939.1"/>
    </source>
</evidence>
<sequence length="59" mass="7321">FRQDFERFFDPESDIGNYYYGQGHPMKPHRIRMTHNLLLNYGLYRKMEIYVKMSIFRSL</sequence>
<dbReference type="AlphaFoldDB" id="A0A8C4LRM0"/>
<reference evidence="1" key="1">
    <citation type="submission" date="2023-03" db="UniProtKB">
        <authorList>
            <consortium name="Ensembl"/>
        </authorList>
    </citation>
    <scope>IDENTIFICATION</scope>
</reference>
<organism evidence="1">
    <name type="scientific">Equus asinus asinus</name>
    <dbReference type="NCBI Taxonomy" id="83772"/>
    <lineage>
        <taxon>Eukaryota</taxon>
        <taxon>Metazoa</taxon>
        <taxon>Chordata</taxon>
        <taxon>Craniata</taxon>
        <taxon>Vertebrata</taxon>
        <taxon>Euteleostomi</taxon>
        <taxon>Mammalia</taxon>
        <taxon>Eutheria</taxon>
        <taxon>Laurasiatheria</taxon>
        <taxon>Perissodactyla</taxon>
        <taxon>Equidae</taxon>
        <taxon>Equus</taxon>
    </lineage>
</organism>
<dbReference type="SUPFAM" id="SSF52768">
    <property type="entry name" value="Arginase/deacetylase"/>
    <property type="match status" value="1"/>
</dbReference>
<accession>A0A8C4LRM0</accession>
<dbReference type="Ensembl" id="ENSEAST00005012974.1">
    <property type="protein sequence ID" value="ENSEASP00005011939.1"/>
    <property type="gene ID" value="ENSEASG00005008362.1"/>
</dbReference>
<proteinExistence type="predicted"/>